<reference evidence="1" key="1">
    <citation type="journal article" date="2019" name="MBio">
        <title>Virus Genomes from Deep Sea Sediments Expand the Ocean Megavirome and Support Independent Origins of Viral Gigantism.</title>
        <authorList>
            <person name="Backstrom D."/>
            <person name="Yutin N."/>
            <person name="Jorgensen S.L."/>
            <person name="Dharamshi J."/>
            <person name="Homa F."/>
            <person name="Zaremba-Niedwiedzka K."/>
            <person name="Spang A."/>
            <person name="Wolf Y.I."/>
            <person name="Koonin E.V."/>
            <person name="Ettema T.J."/>
        </authorList>
    </citation>
    <scope>NUCLEOTIDE SEQUENCE</scope>
</reference>
<name>A0A481YRX4_9VIRU</name>
<accession>A0A481YRX4</accession>
<organism evidence="1">
    <name type="scientific">Marseillevirus LCMAC101</name>
    <dbReference type="NCBI Taxonomy" id="2506602"/>
    <lineage>
        <taxon>Viruses</taxon>
        <taxon>Varidnaviria</taxon>
        <taxon>Bamfordvirae</taxon>
        <taxon>Nucleocytoviricota</taxon>
        <taxon>Megaviricetes</taxon>
        <taxon>Pimascovirales</taxon>
        <taxon>Pimascovirales incertae sedis</taxon>
        <taxon>Marseilleviridae</taxon>
    </lineage>
</organism>
<evidence type="ECO:0000313" key="1">
    <source>
        <dbReference type="EMBL" id="QBK85475.1"/>
    </source>
</evidence>
<gene>
    <name evidence="1" type="ORF">LCMAC101_00620</name>
</gene>
<proteinExistence type="predicted"/>
<protein>
    <submittedName>
        <fullName evidence="1">Uncharacterized protein</fullName>
    </submittedName>
</protein>
<dbReference type="EMBL" id="MK500327">
    <property type="protein sequence ID" value="QBK85475.1"/>
    <property type="molecule type" value="Genomic_DNA"/>
</dbReference>
<sequence length="115" mass="13042">MDKVYIQETANALSSREPPTKLAFLSLSWRTIDIIKDSNGLDSGLRRDLLRLLLKFSKNNLDHFISVSTKIRLYIKGKGKGFKEACHVLDAEVGEEYLIMIGDSVPWDTGKEDKK</sequence>